<evidence type="ECO:0000313" key="2">
    <source>
        <dbReference type="EMBL" id="GMA26836.1"/>
    </source>
</evidence>
<dbReference type="EMBL" id="BSUL01000001">
    <property type="protein sequence ID" value="GMA26836.1"/>
    <property type="molecule type" value="Genomic_DNA"/>
</dbReference>
<sequence>MSAQGDPGSGERSAGSLPDDGAPCGPQDGCGRCASGHGGTPIDASAPEVAATLPVLESSLATTWTEGVAIAQAGAYSSVTRTGTAFAVPPGRIALRLDPSTVVGAVLDEHRGGDPVLELVTGSGRPVHRLRSQTPVDHLVLRSLAREHPGPAAALAGALLDDWTPSPGSAEWPGDDQLSRLDDALAGVGRSPVEHRHIDLRLLPEVLGHLCSTGLPFGAAVLGDGVAQACAGALQAVSADDGRLGVVFQDASLDLDATALGGCVLVRTAGVHGPTSALELVDRRGRRVAMLTQFGLVGAATHRAWEDLAEALPSLG</sequence>
<feature type="region of interest" description="Disordered" evidence="1">
    <location>
        <begin position="1"/>
        <end position="26"/>
    </location>
</feature>
<dbReference type="RefSeq" id="WP_284228933.1">
    <property type="nucleotide sequence ID" value="NZ_BSUL01000001.1"/>
</dbReference>
<comment type="caution">
    <text evidence="2">The sequence shown here is derived from an EMBL/GenBank/DDBJ whole genome shotgun (WGS) entry which is preliminary data.</text>
</comment>
<dbReference type="Proteomes" id="UP001157160">
    <property type="component" value="Unassembled WGS sequence"/>
</dbReference>
<dbReference type="AlphaFoldDB" id="A0AA37X9X6"/>
<dbReference type="InterPro" id="IPR053733">
    <property type="entry name" value="Heme_Transport_Util_sf"/>
</dbReference>
<dbReference type="SUPFAM" id="SSF144064">
    <property type="entry name" value="Heme iron utilization protein-like"/>
    <property type="match status" value="1"/>
</dbReference>
<evidence type="ECO:0000256" key="1">
    <source>
        <dbReference type="SAM" id="MobiDB-lite"/>
    </source>
</evidence>
<gene>
    <name evidence="2" type="ORF">GCM10025874_00890</name>
</gene>
<keyword evidence="3" id="KW-1185">Reference proteome</keyword>
<evidence type="ECO:0008006" key="4">
    <source>
        <dbReference type="Google" id="ProtNLM"/>
    </source>
</evidence>
<protein>
    <recommendedName>
        <fullName evidence="4">Haemin-degrading HemS/ChuX domain-containing protein</fullName>
    </recommendedName>
</protein>
<accession>A0AA37X9X6</accession>
<reference evidence="2 3" key="1">
    <citation type="journal article" date="2014" name="Int. J. Syst. Evol. Microbiol.">
        <title>Complete genome sequence of Corynebacterium casei LMG S-19264T (=DSM 44701T), isolated from a smear-ripened cheese.</title>
        <authorList>
            <consortium name="US DOE Joint Genome Institute (JGI-PGF)"/>
            <person name="Walter F."/>
            <person name="Albersmeier A."/>
            <person name="Kalinowski J."/>
            <person name="Ruckert C."/>
        </authorList>
    </citation>
    <scope>NUCLEOTIDE SEQUENCE [LARGE SCALE GENOMIC DNA]</scope>
    <source>
        <strain evidence="2 3">NBRC 112289</strain>
    </source>
</reference>
<name>A0AA37X9X6_9MICO</name>
<dbReference type="Gene3D" id="3.40.1570.10">
    <property type="entry name" value="HemS/ChuS/ChuX like domains"/>
    <property type="match status" value="1"/>
</dbReference>
<organism evidence="2 3">
    <name type="scientific">Arenivirga flava</name>
    <dbReference type="NCBI Taxonomy" id="1930060"/>
    <lineage>
        <taxon>Bacteria</taxon>
        <taxon>Bacillati</taxon>
        <taxon>Actinomycetota</taxon>
        <taxon>Actinomycetes</taxon>
        <taxon>Micrococcales</taxon>
        <taxon>Microbacteriaceae</taxon>
        <taxon>Arenivirga</taxon>
    </lineage>
</organism>
<evidence type="ECO:0000313" key="3">
    <source>
        <dbReference type="Proteomes" id="UP001157160"/>
    </source>
</evidence>
<proteinExistence type="predicted"/>